<organism evidence="1 2">
    <name type="scientific">Danionella cerebrum</name>
    <dbReference type="NCBI Taxonomy" id="2873325"/>
    <lineage>
        <taxon>Eukaryota</taxon>
        <taxon>Metazoa</taxon>
        <taxon>Chordata</taxon>
        <taxon>Craniata</taxon>
        <taxon>Vertebrata</taxon>
        <taxon>Euteleostomi</taxon>
        <taxon>Actinopterygii</taxon>
        <taxon>Neopterygii</taxon>
        <taxon>Teleostei</taxon>
        <taxon>Ostariophysi</taxon>
        <taxon>Cypriniformes</taxon>
        <taxon>Danionidae</taxon>
        <taxon>Danioninae</taxon>
        <taxon>Danionella</taxon>
    </lineage>
</organism>
<protein>
    <submittedName>
        <fullName evidence="1">Uncharacterized protein</fullName>
    </submittedName>
</protein>
<reference evidence="1 2" key="1">
    <citation type="journal article" date="2019" name="Sci. Data">
        <title>Hybrid genome assembly and annotation of Danionella translucida.</title>
        <authorList>
            <person name="Kadobianskyi M."/>
            <person name="Schulze L."/>
            <person name="Schuelke M."/>
            <person name="Judkewitz B."/>
        </authorList>
    </citation>
    <scope>NUCLEOTIDE SEQUENCE [LARGE SCALE GENOMIC DNA]</scope>
    <source>
        <strain evidence="1 2">Bolton</strain>
    </source>
</reference>
<accession>A0A553MZ98</accession>
<dbReference type="AlphaFoldDB" id="A0A553MZ98"/>
<keyword evidence="2" id="KW-1185">Reference proteome</keyword>
<proteinExistence type="predicted"/>
<evidence type="ECO:0000313" key="1">
    <source>
        <dbReference type="EMBL" id="TRY58502.1"/>
    </source>
</evidence>
<feature type="non-terminal residue" evidence="1">
    <location>
        <position position="1"/>
    </location>
</feature>
<name>A0A553MZ98_9TELE</name>
<dbReference type="EMBL" id="SRMA01027190">
    <property type="protein sequence ID" value="TRY58502.1"/>
    <property type="molecule type" value="Genomic_DNA"/>
</dbReference>
<sequence length="141" mass="15650">GALYEEEEEEEEEEEGCSNTAVLVQSHALPAVTQSREHRGHPHAATELKLEPVSEEFSGATMKNQRLLHALVLILASGVHYSRSMERNKDIPAGLGEFTQMAQESFQSNPLRKKLHWYSSGVQPFTLSCQTQSTSVNPDDA</sequence>
<comment type="caution">
    <text evidence="1">The sequence shown here is derived from an EMBL/GenBank/DDBJ whole genome shotgun (WGS) entry which is preliminary data.</text>
</comment>
<dbReference type="Proteomes" id="UP000316079">
    <property type="component" value="Unassembled WGS sequence"/>
</dbReference>
<evidence type="ECO:0000313" key="2">
    <source>
        <dbReference type="Proteomes" id="UP000316079"/>
    </source>
</evidence>
<gene>
    <name evidence="1" type="ORF">DNTS_004918</name>
</gene>